<proteinExistence type="inferred from homology"/>
<dbReference type="RefSeq" id="WP_205258685.1">
    <property type="nucleotide sequence ID" value="NZ_JAERWK010000001.1"/>
</dbReference>
<evidence type="ECO:0000256" key="5">
    <source>
        <dbReference type="ARBA" id="ARBA00023295"/>
    </source>
</evidence>
<protein>
    <recommendedName>
        <fullName evidence="3">beta-N-acetylhexosaminidase</fullName>
        <ecNumber evidence="3">3.2.1.52</ecNumber>
    </recommendedName>
</protein>
<dbReference type="Gene3D" id="3.20.20.300">
    <property type="entry name" value="Glycoside hydrolase, family 3, N-terminal domain"/>
    <property type="match status" value="1"/>
</dbReference>
<keyword evidence="7" id="KW-0732">Signal</keyword>
<evidence type="ECO:0000256" key="6">
    <source>
        <dbReference type="SAM" id="MobiDB-lite"/>
    </source>
</evidence>
<evidence type="ECO:0000259" key="8">
    <source>
        <dbReference type="Pfam" id="PF00933"/>
    </source>
</evidence>
<evidence type="ECO:0000256" key="7">
    <source>
        <dbReference type="SAM" id="SignalP"/>
    </source>
</evidence>
<keyword evidence="4" id="KW-0378">Hydrolase</keyword>
<dbReference type="PROSITE" id="PS51257">
    <property type="entry name" value="PROKAR_LIPOPROTEIN"/>
    <property type="match status" value="1"/>
</dbReference>
<feature type="domain" description="Glycoside hydrolase family 3 N-terminal" evidence="8">
    <location>
        <begin position="148"/>
        <end position="467"/>
    </location>
</feature>
<dbReference type="InterPro" id="IPR017853">
    <property type="entry name" value="GH"/>
</dbReference>
<keyword evidence="10" id="KW-1185">Reference proteome</keyword>
<evidence type="ECO:0000256" key="2">
    <source>
        <dbReference type="ARBA" id="ARBA00005336"/>
    </source>
</evidence>
<dbReference type="InterPro" id="IPR050226">
    <property type="entry name" value="NagZ_Beta-hexosaminidase"/>
</dbReference>
<dbReference type="AlphaFoldDB" id="A0A939C082"/>
<feature type="compositionally biased region" description="Polar residues" evidence="6">
    <location>
        <begin position="43"/>
        <end position="54"/>
    </location>
</feature>
<dbReference type="SUPFAM" id="SSF51445">
    <property type="entry name" value="(Trans)glycosidases"/>
    <property type="match status" value="1"/>
</dbReference>
<evidence type="ECO:0000256" key="3">
    <source>
        <dbReference type="ARBA" id="ARBA00012663"/>
    </source>
</evidence>
<dbReference type="GO" id="GO:0005975">
    <property type="term" value="P:carbohydrate metabolic process"/>
    <property type="evidence" value="ECO:0007669"/>
    <property type="project" value="InterPro"/>
</dbReference>
<feature type="signal peptide" evidence="7">
    <location>
        <begin position="1"/>
        <end position="31"/>
    </location>
</feature>
<evidence type="ECO:0000256" key="4">
    <source>
        <dbReference type="ARBA" id="ARBA00022801"/>
    </source>
</evidence>
<reference evidence="9" key="1">
    <citation type="submission" date="2021-01" db="EMBL/GenBank/DDBJ databases">
        <title>YIM 132084 draft genome.</title>
        <authorList>
            <person name="An D."/>
        </authorList>
    </citation>
    <scope>NUCLEOTIDE SEQUENCE</scope>
    <source>
        <strain evidence="9">YIM 132084</strain>
    </source>
</reference>
<dbReference type="EC" id="3.2.1.52" evidence="3"/>
<comment type="caution">
    <text evidence="9">The sequence shown here is derived from an EMBL/GenBank/DDBJ whole genome shotgun (WGS) entry which is preliminary data.</text>
</comment>
<feature type="chain" id="PRO_5039621836" description="beta-N-acetylhexosaminidase" evidence="7">
    <location>
        <begin position="32"/>
        <end position="499"/>
    </location>
</feature>
<dbReference type="GO" id="GO:0009254">
    <property type="term" value="P:peptidoglycan turnover"/>
    <property type="evidence" value="ECO:0007669"/>
    <property type="project" value="TreeGrafter"/>
</dbReference>
<dbReference type="Proteomes" id="UP000663792">
    <property type="component" value="Unassembled WGS sequence"/>
</dbReference>
<accession>A0A939C082</accession>
<dbReference type="InterPro" id="IPR036962">
    <property type="entry name" value="Glyco_hydro_3_N_sf"/>
</dbReference>
<feature type="compositionally biased region" description="Pro residues" evidence="6">
    <location>
        <begin position="92"/>
        <end position="114"/>
    </location>
</feature>
<dbReference type="PANTHER" id="PTHR30480">
    <property type="entry name" value="BETA-HEXOSAMINIDASE-RELATED"/>
    <property type="match status" value="1"/>
</dbReference>
<dbReference type="GO" id="GO:0004563">
    <property type="term" value="F:beta-N-acetylhexosaminidase activity"/>
    <property type="evidence" value="ECO:0007669"/>
    <property type="project" value="UniProtKB-EC"/>
</dbReference>
<comment type="catalytic activity">
    <reaction evidence="1">
        <text>Hydrolysis of terminal non-reducing N-acetyl-D-hexosamine residues in N-acetyl-beta-D-hexosaminides.</text>
        <dbReference type="EC" id="3.2.1.52"/>
    </reaction>
</comment>
<evidence type="ECO:0000256" key="1">
    <source>
        <dbReference type="ARBA" id="ARBA00001231"/>
    </source>
</evidence>
<keyword evidence="5" id="KW-0326">Glycosidase</keyword>
<feature type="compositionally biased region" description="Low complexity" evidence="6">
    <location>
        <begin position="55"/>
        <end position="91"/>
    </location>
</feature>
<comment type="similarity">
    <text evidence="2">Belongs to the glycosyl hydrolase 3 family.</text>
</comment>
<dbReference type="InterPro" id="IPR001764">
    <property type="entry name" value="Glyco_hydro_3_N"/>
</dbReference>
<feature type="region of interest" description="Disordered" evidence="6">
    <location>
        <begin position="36"/>
        <end position="119"/>
    </location>
</feature>
<evidence type="ECO:0000313" key="10">
    <source>
        <dbReference type="Proteomes" id="UP000663792"/>
    </source>
</evidence>
<organism evidence="9 10">
    <name type="scientific">Nakamurella leprariae</name>
    <dbReference type="NCBI Taxonomy" id="2803911"/>
    <lineage>
        <taxon>Bacteria</taxon>
        <taxon>Bacillati</taxon>
        <taxon>Actinomycetota</taxon>
        <taxon>Actinomycetes</taxon>
        <taxon>Nakamurellales</taxon>
        <taxon>Nakamurellaceae</taxon>
        <taxon>Nakamurella</taxon>
    </lineage>
</organism>
<dbReference type="Pfam" id="PF00933">
    <property type="entry name" value="Glyco_hydro_3"/>
    <property type="match status" value="1"/>
</dbReference>
<gene>
    <name evidence="9" type="ORF">JL106_00365</name>
</gene>
<dbReference type="EMBL" id="JAERWK010000001">
    <property type="protein sequence ID" value="MBM9465729.1"/>
    <property type="molecule type" value="Genomic_DNA"/>
</dbReference>
<name>A0A939C082_9ACTN</name>
<sequence>MTRPPARSVRRTAARRWRPVLTATAAAVLLAACDSGTGDALQDRTTASTAVMSPSSVSETAPRSTSSSVSASVSSSLDGRSTGASAPTATASPPPSPEPTPTAAPTPEPDPDGPGPITADDLRAATELVAGMTDEERAGAVIMANSAHAVGTDLVARLHLGGVILMGSRGVVDGTTGGTPAQVRAVTDAVQAQVLAGRPPALIATDQEYGTVARLVNGFTAFPGADELGAVDDLATAAELTRQTAAAAAAELRAVGITVDFAPVADVLPVSGASSIGDRSYGTDPDRVAALTAAAVIGYQSGGVAATVKHFPGIGSLAADTHQTLPTLGQDCAQWNEHERPPFRAAVDAGVAMVMTGHVRLPAVDGALGPTSLSPRVVTQLLRGTGDVAGCQGLGYGGIAVSDALEMDPVADRYDSAAAAVQALSAGQDLLLMPVDPEAAHQGVVTAVRDGSLDPARLAEAATRVTALRIAGARTPQPGLEVVGSAEHQALVDRVDAAA</sequence>
<dbReference type="PANTHER" id="PTHR30480:SF13">
    <property type="entry name" value="BETA-HEXOSAMINIDASE"/>
    <property type="match status" value="1"/>
</dbReference>
<evidence type="ECO:0000313" key="9">
    <source>
        <dbReference type="EMBL" id="MBM9465729.1"/>
    </source>
</evidence>